<name>A0ABP9CEP5_9ACTN</name>
<feature type="region of interest" description="Disordered" evidence="1">
    <location>
        <begin position="1"/>
        <end position="21"/>
    </location>
</feature>
<organism evidence="2 3">
    <name type="scientific">Tomitella cavernea</name>
    <dbReference type="NCBI Taxonomy" id="1387982"/>
    <lineage>
        <taxon>Bacteria</taxon>
        <taxon>Bacillati</taxon>
        <taxon>Actinomycetota</taxon>
        <taxon>Actinomycetes</taxon>
        <taxon>Mycobacteriales</taxon>
        <taxon>Tomitella</taxon>
    </lineage>
</organism>
<evidence type="ECO:0000313" key="3">
    <source>
        <dbReference type="Proteomes" id="UP001500839"/>
    </source>
</evidence>
<reference evidence="3" key="1">
    <citation type="journal article" date="2019" name="Int. J. Syst. Evol. Microbiol.">
        <title>The Global Catalogue of Microorganisms (GCM) 10K type strain sequencing project: providing services to taxonomists for standard genome sequencing and annotation.</title>
        <authorList>
            <consortium name="The Broad Institute Genomics Platform"/>
            <consortium name="The Broad Institute Genome Sequencing Center for Infectious Disease"/>
            <person name="Wu L."/>
            <person name="Ma J."/>
        </authorList>
    </citation>
    <scope>NUCLEOTIDE SEQUENCE [LARGE SCALE GENOMIC DNA]</scope>
    <source>
        <strain evidence="3">JCM 18542</strain>
    </source>
</reference>
<evidence type="ECO:0000313" key="2">
    <source>
        <dbReference type="EMBL" id="GAA4808884.1"/>
    </source>
</evidence>
<dbReference type="EMBL" id="BAABKQ010000001">
    <property type="protein sequence ID" value="GAA4808884.1"/>
    <property type="molecule type" value="Genomic_DNA"/>
</dbReference>
<protein>
    <submittedName>
        <fullName evidence="2">Uncharacterized protein</fullName>
    </submittedName>
</protein>
<accession>A0ABP9CEP5</accession>
<evidence type="ECO:0000256" key="1">
    <source>
        <dbReference type="SAM" id="MobiDB-lite"/>
    </source>
</evidence>
<comment type="caution">
    <text evidence="2">The sequence shown here is derived from an EMBL/GenBank/DDBJ whole genome shotgun (WGS) entry which is preliminary data.</text>
</comment>
<dbReference type="Proteomes" id="UP001500839">
    <property type="component" value="Unassembled WGS sequence"/>
</dbReference>
<gene>
    <name evidence="2" type="ORF">GCM10023353_10860</name>
</gene>
<keyword evidence="3" id="KW-1185">Reference proteome</keyword>
<sequence length="139" mass="14458">MPTTTSSTVAAPATTPSSGSGIAAAVAGEWAGHTRSMDLAADGTGMISLFSGCCTGETWSVHWDPAGDTITVTLVDQLESTGGGLGDLTQGYTFTGALMRPDGEVTALHFVRPGEDMGDRDQGFFWCSDRYGYTRYCGA</sequence>
<proteinExistence type="predicted"/>